<dbReference type="AlphaFoldDB" id="Q6IK66"/>
<proteinExistence type="predicted"/>
<dbReference type="EMBL" id="BK002500">
    <property type="protein sequence ID" value="DAA04006.1"/>
    <property type="molecule type" value="Genomic_DNA"/>
</dbReference>
<evidence type="ECO:0000313" key="1">
    <source>
        <dbReference type="EMBL" id="DAA04006.1"/>
    </source>
</evidence>
<name>Q6IK66_DROME</name>
<accession>Q6IK66</accession>
<organism evidence="1">
    <name type="scientific">Drosophila melanogaster</name>
    <name type="common">Fruit fly</name>
    <dbReference type="NCBI Taxonomy" id="7227"/>
    <lineage>
        <taxon>Eukaryota</taxon>
        <taxon>Metazoa</taxon>
        <taxon>Ecdysozoa</taxon>
        <taxon>Arthropoda</taxon>
        <taxon>Hexapoda</taxon>
        <taxon>Insecta</taxon>
        <taxon>Pterygota</taxon>
        <taxon>Neoptera</taxon>
        <taxon>Endopterygota</taxon>
        <taxon>Diptera</taxon>
        <taxon>Brachycera</taxon>
        <taxon>Muscomorpha</taxon>
        <taxon>Ephydroidea</taxon>
        <taxon>Drosophilidae</taxon>
        <taxon>Drosophila</taxon>
        <taxon>Sophophora</taxon>
    </lineage>
</organism>
<reference evidence="1" key="1">
    <citation type="journal article" date="2003" name="Genome Biol.">
        <title>An integrated gene annotation and transcriptional profiling approach towards the full gene content of the Drosophila genome.</title>
        <authorList>
            <person name="Hild M."/>
            <person name="Beckmann B."/>
            <person name="Haas S.A."/>
            <person name="Koch B."/>
            <person name="Solovyev V."/>
            <person name="Busold C."/>
            <person name="Fellenberg K."/>
            <person name="Boutros M."/>
            <person name="Vingron M."/>
            <person name="Sauer F."/>
            <person name="Hoheisel J.D."/>
            <person name="Paro R."/>
        </authorList>
    </citation>
    <scope>NUCLEOTIDE SEQUENCE</scope>
</reference>
<sequence>MEGLKSVQRDIPGETGLSKLYHRLSQVMHACATDGLTDRHMEYGELVRGQRTSACGVMWRRKGTGTGTEAEAQWRCQLIKMSFLLCLVLSPLTMQSVLSLRRLSLSRRKLSPLTHTLTHSHTRTRTHSHSHTVTHSLGPGRYIQITRSISANGPASSGIGYAEEQDGIVGPGSEQDVPTRQSSELGARKQTAKVVDQWSAVECITSAGDFEFISNGPWVIRPLSLQ</sequence>
<protein>
    <submittedName>
        <fullName evidence="1">HDC13292</fullName>
    </submittedName>
</protein>
<gene>
    <name evidence="1" type="ORF">HDC13292</name>
</gene>